<dbReference type="EMBL" id="KZ613493">
    <property type="protein sequence ID" value="PMD18595.1"/>
    <property type="molecule type" value="Genomic_DNA"/>
</dbReference>
<dbReference type="AlphaFoldDB" id="A0A2J6PX46"/>
<name>A0A2J6PX46_9HELO</name>
<feature type="non-terminal residue" evidence="1">
    <location>
        <position position="1"/>
    </location>
</feature>
<reference evidence="1 2" key="1">
    <citation type="submission" date="2016-05" db="EMBL/GenBank/DDBJ databases">
        <title>A degradative enzymes factory behind the ericoid mycorrhizal symbiosis.</title>
        <authorList>
            <consortium name="DOE Joint Genome Institute"/>
            <person name="Martino E."/>
            <person name="Morin E."/>
            <person name="Grelet G."/>
            <person name="Kuo A."/>
            <person name="Kohler A."/>
            <person name="Daghino S."/>
            <person name="Barry K."/>
            <person name="Choi C."/>
            <person name="Cichocki N."/>
            <person name="Clum A."/>
            <person name="Copeland A."/>
            <person name="Hainaut M."/>
            <person name="Haridas S."/>
            <person name="Labutti K."/>
            <person name="Lindquist E."/>
            <person name="Lipzen A."/>
            <person name="Khouja H.-R."/>
            <person name="Murat C."/>
            <person name="Ohm R."/>
            <person name="Olson A."/>
            <person name="Spatafora J."/>
            <person name="Veneault-Fourrey C."/>
            <person name="Henrissat B."/>
            <person name="Grigoriev I."/>
            <person name="Martin F."/>
            <person name="Perotto S."/>
        </authorList>
    </citation>
    <scope>NUCLEOTIDE SEQUENCE [LARGE SCALE GENOMIC DNA]</scope>
    <source>
        <strain evidence="1 2">UAMH 7357</strain>
    </source>
</reference>
<proteinExistence type="predicted"/>
<feature type="non-terminal residue" evidence="1">
    <location>
        <position position="108"/>
    </location>
</feature>
<accession>A0A2J6PX46</accession>
<sequence length="108" mass="11292">KHSTTTVTVTPGLGRTISETSTQTVTNVVATVQTTITEAYTEFGEIIVGVVKTIVDSTLDPPLPATLARRAHKTVPAYASACTSDLYASACSCYGVFPNTKTVTAHSV</sequence>
<dbReference type="Proteomes" id="UP000235672">
    <property type="component" value="Unassembled WGS sequence"/>
</dbReference>
<dbReference type="OrthoDB" id="5355391at2759"/>
<organism evidence="1 2">
    <name type="scientific">Hyaloscypha hepaticicola</name>
    <dbReference type="NCBI Taxonomy" id="2082293"/>
    <lineage>
        <taxon>Eukaryota</taxon>
        <taxon>Fungi</taxon>
        <taxon>Dikarya</taxon>
        <taxon>Ascomycota</taxon>
        <taxon>Pezizomycotina</taxon>
        <taxon>Leotiomycetes</taxon>
        <taxon>Helotiales</taxon>
        <taxon>Hyaloscyphaceae</taxon>
        <taxon>Hyaloscypha</taxon>
    </lineage>
</organism>
<gene>
    <name evidence="1" type="ORF">NA56DRAFT_691059</name>
</gene>
<protein>
    <submittedName>
        <fullName evidence="1">Uncharacterized protein</fullName>
    </submittedName>
</protein>
<keyword evidence="2" id="KW-1185">Reference proteome</keyword>
<evidence type="ECO:0000313" key="2">
    <source>
        <dbReference type="Proteomes" id="UP000235672"/>
    </source>
</evidence>
<evidence type="ECO:0000313" key="1">
    <source>
        <dbReference type="EMBL" id="PMD18595.1"/>
    </source>
</evidence>